<name>A0A8S0ZSM8_ARCPL</name>
<dbReference type="EMBL" id="CADEBD010000302">
    <property type="protein sequence ID" value="CAB3236792.1"/>
    <property type="molecule type" value="Genomic_DNA"/>
</dbReference>
<sequence>MTAAMVPRMRRSQPTEAGPRICAPTTPCGWSIYNPDVKRVEMNITNTYCICNKDTICDVYEDDTTVSTYVLRCMKPPS</sequence>
<dbReference type="Proteomes" id="UP000494106">
    <property type="component" value="Unassembled WGS sequence"/>
</dbReference>
<dbReference type="AlphaFoldDB" id="A0A8S0ZSM8"/>
<protein>
    <submittedName>
        <fullName evidence="1">Uncharacterized protein</fullName>
    </submittedName>
</protein>
<dbReference type="OrthoDB" id="6340809at2759"/>
<evidence type="ECO:0000313" key="3">
    <source>
        <dbReference type="Proteomes" id="UP000494106"/>
    </source>
</evidence>
<accession>A0A8S0ZSM8</accession>
<evidence type="ECO:0000313" key="4">
    <source>
        <dbReference type="Proteomes" id="UP000494256"/>
    </source>
</evidence>
<evidence type="ECO:0000313" key="1">
    <source>
        <dbReference type="EMBL" id="CAB3236792.1"/>
    </source>
</evidence>
<evidence type="ECO:0000313" key="2">
    <source>
        <dbReference type="EMBL" id="CAB3261326.1"/>
    </source>
</evidence>
<dbReference type="EMBL" id="CADEBC010000858">
    <property type="protein sequence ID" value="CAB3261326.1"/>
    <property type="molecule type" value="Genomic_DNA"/>
</dbReference>
<gene>
    <name evidence="2" type="ORF">APLA_LOCUS17785</name>
    <name evidence="1" type="ORF">APLA_LOCUS7549</name>
</gene>
<keyword evidence="3" id="KW-1185">Reference proteome</keyword>
<reference evidence="3 4" key="1">
    <citation type="submission" date="2020-04" db="EMBL/GenBank/DDBJ databases">
        <authorList>
            <person name="Wallbank WR R."/>
            <person name="Pardo Diaz C."/>
            <person name="Kozak K."/>
            <person name="Martin S."/>
            <person name="Jiggins C."/>
            <person name="Moest M."/>
            <person name="Warren A I."/>
            <person name="Byers J.R.P. K."/>
            <person name="Montejo-Kovacevich G."/>
            <person name="Yen C E."/>
        </authorList>
    </citation>
    <scope>NUCLEOTIDE SEQUENCE [LARGE SCALE GENOMIC DNA]</scope>
</reference>
<dbReference type="Proteomes" id="UP000494256">
    <property type="component" value="Unassembled WGS sequence"/>
</dbReference>
<comment type="caution">
    <text evidence="1">The sequence shown here is derived from an EMBL/GenBank/DDBJ whole genome shotgun (WGS) entry which is preliminary data.</text>
</comment>
<proteinExistence type="predicted"/>
<organism evidence="1 4">
    <name type="scientific">Arctia plantaginis</name>
    <name type="common">Wood tiger moth</name>
    <name type="synonym">Phalaena plantaginis</name>
    <dbReference type="NCBI Taxonomy" id="874455"/>
    <lineage>
        <taxon>Eukaryota</taxon>
        <taxon>Metazoa</taxon>
        <taxon>Ecdysozoa</taxon>
        <taxon>Arthropoda</taxon>
        <taxon>Hexapoda</taxon>
        <taxon>Insecta</taxon>
        <taxon>Pterygota</taxon>
        <taxon>Neoptera</taxon>
        <taxon>Endopterygota</taxon>
        <taxon>Lepidoptera</taxon>
        <taxon>Glossata</taxon>
        <taxon>Ditrysia</taxon>
        <taxon>Noctuoidea</taxon>
        <taxon>Erebidae</taxon>
        <taxon>Arctiinae</taxon>
        <taxon>Arctia</taxon>
    </lineage>
</organism>